<evidence type="ECO:0000313" key="1">
    <source>
        <dbReference type="EMBL" id="KAK4508694.1"/>
    </source>
</evidence>
<dbReference type="EMBL" id="JAXOVC010000001">
    <property type="protein sequence ID" value="KAK4508694.1"/>
    <property type="molecule type" value="Genomic_DNA"/>
</dbReference>
<name>A0ABR0F5D8_ZASCE</name>
<dbReference type="PANTHER" id="PTHR11685">
    <property type="entry name" value="RBR FAMILY RING FINGER AND IBR DOMAIN-CONTAINING"/>
    <property type="match status" value="1"/>
</dbReference>
<dbReference type="Proteomes" id="UP001305779">
    <property type="component" value="Unassembled WGS sequence"/>
</dbReference>
<protein>
    <recommendedName>
        <fullName evidence="3">IBR domain-containing protein</fullName>
    </recommendedName>
</protein>
<gene>
    <name evidence="1" type="ORF">PRZ48_002433</name>
</gene>
<keyword evidence="2" id="KW-1185">Reference proteome</keyword>
<dbReference type="InterPro" id="IPR031127">
    <property type="entry name" value="E3_UB_ligase_RBR"/>
</dbReference>
<reference evidence="1 2" key="1">
    <citation type="journal article" date="2023" name="G3 (Bethesda)">
        <title>A chromosome-level genome assembly of Zasmidium syzygii isolated from banana leaves.</title>
        <authorList>
            <person name="van Westerhoven A.C."/>
            <person name="Mehrabi R."/>
            <person name="Talebi R."/>
            <person name="Steentjes M.B.F."/>
            <person name="Corcolon B."/>
            <person name="Chong P.A."/>
            <person name="Kema G.H.J."/>
            <person name="Seidl M.F."/>
        </authorList>
    </citation>
    <scope>NUCLEOTIDE SEQUENCE [LARGE SCALE GENOMIC DNA]</scope>
    <source>
        <strain evidence="1 2">P124</strain>
    </source>
</reference>
<evidence type="ECO:0000313" key="2">
    <source>
        <dbReference type="Proteomes" id="UP001305779"/>
    </source>
</evidence>
<organism evidence="1 2">
    <name type="scientific">Zasmidium cellare</name>
    <name type="common">Wine cellar mold</name>
    <name type="synonym">Racodium cellare</name>
    <dbReference type="NCBI Taxonomy" id="395010"/>
    <lineage>
        <taxon>Eukaryota</taxon>
        <taxon>Fungi</taxon>
        <taxon>Dikarya</taxon>
        <taxon>Ascomycota</taxon>
        <taxon>Pezizomycotina</taxon>
        <taxon>Dothideomycetes</taxon>
        <taxon>Dothideomycetidae</taxon>
        <taxon>Mycosphaerellales</taxon>
        <taxon>Mycosphaerellaceae</taxon>
        <taxon>Zasmidium</taxon>
    </lineage>
</organism>
<sequence length="403" mass="43608">MSAIVAELDGMDAATADMFIKLQLLDIHTSAQSTDGALNSAAQWDNMVAMQEYERELKRYRARRGLPNDELPVPEAVEEKPDSAPVAQHHHATVPHGVCLACSDRLPLAELYDCPCPPDPAPHRWCSGCLEHLHRSALTDETLYPPRCCQHVFDFDLVQVYLTPELVQDFEAKKEELDDTNRIYCHVPTCSAYIGADHRQSTLAHCPNDDHDPTCIMCKNAKHDGECEQDMGRRQVEATAAQNGWQTCSACKAVVELNTGCYHITLVGVAAAISSVTSAAQPGKTATVPNGTSVASSTVLPQSMSARVAMQETNRPSPTWLANCATTTAVVVASTAGSGLTRASFVAMDAMTCSRGSFTAVGRAIPRTATGADTIATEPLTEGRSDAFVHFRFTILGRSRWTC</sequence>
<comment type="caution">
    <text evidence="1">The sequence shown here is derived from an EMBL/GenBank/DDBJ whole genome shotgun (WGS) entry which is preliminary data.</text>
</comment>
<proteinExistence type="predicted"/>
<evidence type="ECO:0008006" key="3">
    <source>
        <dbReference type="Google" id="ProtNLM"/>
    </source>
</evidence>
<accession>A0ABR0F5D8</accession>